<feature type="transmembrane region" description="Helical" evidence="5">
    <location>
        <begin position="366"/>
        <end position="386"/>
    </location>
</feature>
<reference evidence="7 8" key="1">
    <citation type="journal article" date="2011" name="Int. J. Syst. Evol. Microbiol.">
        <title>Zhongshania antarctica gen. nov., sp. nov. and Zhongshania guokunii sp. nov., gammaproteobacteria respectively isolated from coastal attached (fast) ice and surface seawater of the Antarctic.</title>
        <authorList>
            <person name="Li H.J."/>
            <person name="Zhang X.Y."/>
            <person name="Chen C.X."/>
            <person name="Zhang Y.J."/>
            <person name="Gao Z.M."/>
            <person name="Yu Y."/>
            <person name="Chen X.L."/>
            <person name="Chen B."/>
            <person name="Zhang Y.Z."/>
        </authorList>
    </citation>
    <scope>NUCLEOTIDE SEQUENCE [LARGE SCALE GENOMIC DNA]</scope>
    <source>
        <strain evidence="7 8">R06B22</strain>
    </source>
</reference>
<name>A0ABV3TRJ8_9GAMM</name>
<dbReference type="InterPro" id="IPR051533">
    <property type="entry name" value="WaaL-like"/>
</dbReference>
<feature type="transmembrane region" description="Helical" evidence="5">
    <location>
        <begin position="128"/>
        <end position="157"/>
    </location>
</feature>
<evidence type="ECO:0000313" key="8">
    <source>
        <dbReference type="Proteomes" id="UP001557484"/>
    </source>
</evidence>
<dbReference type="RefSeq" id="WP_368374034.1">
    <property type="nucleotide sequence ID" value="NZ_JBFRYB010000001.1"/>
</dbReference>
<gene>
    <name evidence="7" type="ORF">AB4875_00325</name>
</gene>
<dbReference type="GO" id="GO:0016874">
    <property type="term" value="F:ligase activity"/>
    <property type="evidence" value="ECO:0007669"/>
    <property type="project" value="UniProtKB-KW"/>
</dbReference>
<dbReference type="Pfam" id="PF04932">
    <property type="entry name" value="Wzy_C"/>
    <property type="match status" value="1"/>
</dbReference>
<feature type="transmembrane region" description="Helical" evidence="5">
    <location>
        <begin position="177"/>
        <end position="195"/>
    </location>
</feature>
<keyword evidence="8" id="KW-1185">Reference proteome</keyword>
<sequence>MDTQISYRRKSHQDLQIAICCALIWIPLPLGSNRPWSTGLVIAIISAIGFVWAIRRWKQATKNSAALTKAKPAILALVTAQLLVAVQYFGGLSLAPSETFNHLLLGSAYTLLFVLVLDLFTTRKSINLLLGTVVISGTFQAFYGSTMALSGLEWSFFATKEYMQGLATGTFVNRNHLAGYLEITAACGIGLLLALRDHRTLSLKSIIDWISGPKALIRIALAIMVIGLVMTRSRMGNVAFVASMIFTGGILAIGIPKLRLKLLVILTSLLIIDFLIVTQYFGLDELQARLANTQFDDKIIAGEVLAKQNVIRDDVIGYASVLLKKHALSGSGAGSFEVIFPSVAGPNITRHFTHAHNDYMQFAIEYGVLGAAIFMCFFLFTFYHGIRALLLTNSSYRSGIGFACVMGMTAIAIHSFADFNLQIPANAATFTVLSTLGLLARFHTRQD</sequence>
<keyword evidence="3 5" id="KW-1133">Transmembrane helix</keyword>
<keyword evidence="2 5" id="KW-0812">Transmembrane</keyword>
<dbReference type="InterPro" id="IPR007016">
    <property type="entry name" value="O-antigen_ligase-rel_domated"/>
</dbReference>
<feature type="transmembrane region" description="Helical" evidence="5">
    <location>
        <begin position="215"/>
        <end position="232"/>
    </location>
</feature>
<evidence type="ECO:0000256" key="1">
    <source>
        <dbReference type="ARBA" id="ARBA00004141"/>
    </source>
</evidence>
<comment type="caution">
    <text evidence="7">The sequence shown here is derived from an EMBL/GenBank/DDBJ whole genome shotgun (WGS) entry which is preliminary data.</text>
</comment>
<protein>
    <submittedName>
        <fullName evidence="7">O-antigen ligase family protein</fullName>
    </submittedName>
</protein>
<feature type="transmembrane region" description="Helical" evidence="5">
    <location>
        <begin position="398"/>
        <end position="417"/>
    </location>
</feature>
<keyword evidence="7" id="KW-0436">Ligase</keyword>
<proteinExistence type="predicted"/>
<feature type="transmembrane region" description="Helical" evidence="5">
    <location>
        <begin position="423"/>
        <end position="442"/>
    </location>
</feature>
<evidence type="ECO:0000256" key="3">
    <source>
        <dbReference type="ARBA" id="ARBA00022989"/>
    </source>
</evidence>
<feature type="transmembrane region" description="Helical" evidence="5">
    <location>
        <begin position="262"/>
        <end position="282"/>
    </location>
</feature>
<dbReference type="Proteomes" id="UP001557484">
    <property type="component" value="Unassembled WGS sequence"/>
</dbReference>
<feature type="domain" description="O-antigen ligase-related" evidence="6">
    <location>
        <begin position="219"/>
        <end position="375"/>
    </location>
</feature>
<organism evidence="7 8">
    <name type="scientific">Zhongshania arctica</name>
    <dbReference type="NCBI Taxonomy" id="3238302"/>
    <lineage>
        <taxon>Bacteria</taxon>
        <taxon>Pseudomonadati</taxon>
        <taxon>Pseudomonadota</taxon>
        <taxon>Gammaproteobacteria</taxon>
        <taxon>Cellvibrionales</taxon>
        <taxon>Spongiibacteraceae</taxon>
        <taxon>Zhongshania</taxon>
    </lineage>
</organism>
<evidence type="ECO:0000256" key="5">
    <source>
        <dbReference type="SAM" id="Phobius"/>
    </source>
</evidence>
<dbReference type="PANTHER" id="PTHR37422">
    <property type="entry name" value="TEICHURONIC ACID BIOSYNTHESIS PROTEIN TUAE"/>
    <property type="match status" value="1"/>
</dbReference>
<keyword evidence="4 5" id="KW-0472">Membrane</keyword>
<evidence type="ECO:0000313" key="7">
    <source>
        <dbReference type="EMBL" id="MEX1663905.1"/>
    </source>
</evidence>
<evidence type="ECO:0000259" key="6">
    <source>
        <dbReference type="Pfam" id="PF04932"/>
    </source>
</evidence>
<evidence type="ECO:0000256" key="2">
    <source>
        <dbReference type="ARBA" id="ARBA00022692"/>
    </source>
</evidence>
<feature type="transmembrane region" description="Helical" evidence="5">
    <location>
        <begin position="238"/>
        <end position="255"/>
    </location>
</feature>
<dbReference type="EMBL" id="JBFRYB010000001">
    <property type="protein sequence ID" value="MEX1663905.1"/>
    <property type="molecule type" value="Genomic_DNA"/>
</dbReference>
<feature type="transmembrane region" description="Helical" evidence="5">
    <location>
        <begin position="100"/>
        <end position="121"/>
    </location>
</feature>
<evidence type="ECO:0000256" key="4">
    <source>
        <dbReference type="ARBA" id="ARBA00023136"/>
    </source>
</evidence>
<feature type="transmembrane region" description="Helical" evidence="5">
    <location>
        <begin position="74"/>
        <end position="94"/>
    </location>
</feature>
<feature type="transmembrane region" description="Helical" evidence="5">
    <location>
        <begin position="36"/>
        <end position="54"/>
    </location>
</feature>
<accession>A0ABV3TRJ8</accession>
<dbReference type="PANTHER" id="PTHR37422:SF13">
    <property type="entry name" value="LIPOPOLYSACCHARIDE BIOSYNTHESIS PROTEIN PA4999-RELATED"/>
    <property type="match status" value="1"/>
</dbReference>
<comment type="subcellular location">
    <subcellularLocation>
        <location evidence="1">Membrane</location>
        <topology evidence="1">Multi-pass membrane protein</topology>
    </subcellularLocation>
</comment>